<evidence type="ECO:0000313" key="9">
    <source>
        <dbReference type="Proteomes" id="UP001596058"/>
    </source>
</evidence>
<feature type="transmembrane region" description="Helical" evidence="6">
    <location>
        <begin position="206"/>
        <end position="223"/>
    </location>
</feature>
<gene>
    <name evidence="8" type="ORF">ACFPZ3_48245</name>
</gene>
<comment type="caution">
    <text evidence="8">The sequence shown here is derived from an EMBL/GenBank/DDBJ whole genome shotgun (WGS) entry which is preliminary data.</text>
</comment>
<sequence length="262" mass="27412">MTANPPHELSLHRKAEAPLPSTNTSALIAIAAALSTACAIWLWTAPAIATTRLNKLLATGKRPKPQPQSLSKLLIRPTPAHRAEIWRQASIELCQSLSAELSAGRTPGEALTRAITAIDLPDPTLLRPVIAAARDGGNVSAALLSSAPPQGGEGIRQLAACWEVATTAGAGLAALVDRVAQTQRTAQAHRQDVAAQLAGPRTTAKMLAILPALGLLMAAALNMHPLNFLFGSLPGFMCLIAGITLDACGLWWTNRMATQTQA</sequence>
<feature type="domain" description="Type II secretion system protein GspF" evidence="7">
    <location>
        <begin position="94"/>
        <end position="217"/>
    </location>
</feature>
<keyword evidence="3 6" id="KW-0812">Transmembrane</keyword>
<evidence type="ECO:0000259" key="7">
    <source>
        <dbReference type="Pfam" id="PF00482"/>
    </source>
</evidence>
<evidence type="ECO:0000256" key="3">
    <source>
        <dbReference type="ARBA" id="ARBA00022692"/>
    </source>
</evidence>
<dbReference type="EMBL" id="JBHSPA010000068">
    <property type="protein sequence ID" value="MFC5831689.1"/>
    <property type="molecule type" value="Genomic_DNA"/>
</dbReference>
<comment type="subcellular location">
    <subcellularLocation>
        <location evidence="1">Cell membrane</location>
        <topology evidence="1">Multi-pass membrane protein</topology>
    </subcellularLocation>
</comment>
<keyword evidence="9" id="KW-1185">Reference proteome</keyword>
<keyword evidence="2" id="KW-1003">Cell membrane</keyword>
<protein>
    <submittedName>
        <fullName evidence="8">Type II secretion system F family protein</fullName>
    </submittedName>
</protein>
<evidence type="ECO:0000313" key="8">
    <source>
        <dbReference type="EMBL" id="MFC5831689.1"/>
    </source>
</evidence>
<keyword evidence="4 6" id="KW-1133">Transmembrane helix</keyword>
<evidence type="ECO:0000256" key="2">
    <source>
        <dbReference type="ARBA" id="ARBA00022475"/>
    </source>
</evidence>
<keyword evidence="5 6" id="KW-0472">Membrane</keyword>
<dbReference type="Pfam" id="PF00482">
    <property type="entry name" value="T2SSF"/>
    <property type="match status" value="1"/>
</dbReference>
<dbReference type="RefSeq" id="WP_379521154.1">
    <property type="nucleotide sequence ID" value="NZ_JBHSPA010000068.1"/>
</dbReference>
<evidence type="ECO:0000256" key="1">
    <source>
        <dbReference type="ARBA" id="ARBA00004651"/>
    </source>
</evidence>
<evidence type="ECO:0000256" key="6">
    <source>
        <dbReference type="SAM" id="Phobius"/>
    </source>
</evidence>
<evidence type="ECO:0000256" key="4">
    <source>
        <dbReference type="ARBA" id="ARBA00022989"/>
    </source>
</evidence>
<dbReference type="PANTHER" id="PTHR35007">
    <property type="entry name" value="INTEGRAL MEMBRANE PROTEIN-RELATED"/>
    <property type="match status" value="1"/>
</dbReference>
<feature type="transmembrane region" description="Helical" evidence="6">
    <location>
        <begin position="26"/>
        <end position="45"/>
    </location>
</feature>
<evidence type="ECO:0000256" key="5">
    <source>
        <dbReference type="ARBA" id="ARBA00023136"/>
    </source>
</evidence>
<dbReference type="PANTHER" id="PTHR35007:SF4">
    <property type="entry name" value="CONSERVED TRANSMEMBRANE PROTEIN-RELATED"/>
    <property type="match status" value="1"/>
</dbReference>
<accession>A0ABW1D327</accession>
<name>A0ABW1D327_9ACTN</name>
<dbReference type="InterPro" id="IPR018076">
    <property type="entry name" value="T2SS_GspF_dom"/>
</dbReference>
<proteinExistence type="predicted"/>
<organism evidence="8 9">
    <name type="scientific">Nonomuraea insulae</name>
    <dbReference type="NCBI Taxonomy" id="1616787"/>
    <lineage>
        <taxon>Bacteria</taxon>
        <taxon>Bacillati</taxon>
        <taxon>Actinomycetota</taxon>
        <taxon>Actinomycetes</taxon>
        <taxon>Streptosporangiales</taxon>
        <taxon>Streptosporangiaceae</taxon>
        <taxon>Nonomuraea</taxon>
    </lineage>
</organism>
<dbReference type="Proteomes" id="UP001596058">
    <property type="component" value="Unassembled WGS sequence"/>
</dbReference>
<reference evidence="9" key="1">
    <citation type="journal article" date="2019" name="Int. J. Syst. Evol. Microbiol.">
        <title>The Global Catalogue of Microorganisms (GCM) 10K type strain sequencing project: providing services to taxonomists for standard genome sequencing and annotation.</title>
        <authorList>
            <consortium name="The Broad Institute Genomics Platform"/>
            <consortium name="The Broad Institute Genome Sequencing Center for Infectious Disease"/>
            <person name="Wu L."/>
            <person name="Ma J."/>
        </authorList>
    </citation>
    <scope>NUCLEOTIDE SEQUENCE [LARGE SCALE GENOMIC DNA]</scope>
    <source>
        <strain evidence="9">CCUG 53903</strain>
    </source>
</reference>
<feature type="transmembrane region" description="Helical" evidence="6">
    <location>
        <begin position="229"/>
        <end position="252"/>
    </location>
</feature>